<reference evidence="6 7" key="1">
    <citation type="submission" date="2021-04" db="EMBL/GenBank/DDBJ databases">
        <title>Whole genome sequence of Jiella sp. KSK16Y-1.</title>
        <authorList>
            <person name="Tuo L."/>
        </authorList>
    </citation>
    <scope>NUCLEOTIDE SEQUENCE [LARGE SCALE GENOMIC DNA]</scope>
    <source>
        <strain evidence="6 7">KSK16Y-1</strain>
    </source>
</reference>
<dbReference type="InterPro" id="IPR003439">
    <property type="entry name" value="ABC_transporter-like_ATP-bd"/>
</dbReference>
<accession>A0ABS4BMH3</accession>
<evidence type="ECO:0000313" key="7">
    <source>
        <dbReference type="Proteomes" id="UP000678276"/>
    </source>
</evidence>
<dbReference type="Pfam" id="PF00005">
    <property type="entry name" value="ABC_tran"/>
    <property type="match status" value="2"/>
</dbReference>
<protein>
    <submittedName>
        <fullName evidence="6">ABC transporter ATP-binding protein</fullName>
    </submittedName>
</protein>
<dbReference type="PROSITE" id="PS00211">
    <property type="entry name" value="ABC_TRANSPORTER_1"/>
    <property type="match status" value="2"/>
</dbReference>
<dbReference type="Proteomes" id="UP000678276">
    <property type="component" value="Unassembled WGS sequence"/>
</dbReference>
<dbReference type="PROSITE" id="PS50893">
    <property type="entry name" value="ABC_TRANSPORTER_2"/>
    <property type="match status" value="2"/>
</dbReference>
<dbReference type="InterPro" id="IPR017871">
    <property type="entry name" value="ABC_transporter-like_CS"/>
</dbReference>
<keyword evidence="3 6" id="KW-0067">ATP-binding</keyword>
<evidence type="ECO:0000313" key="6">
    <source>
        <dbReference type="EMBL" id="MBP0617851.1"/>
    </source>
</evidence>
<dbReference type="CDD" id="cd03215">
    <property type="entry name" value="ABC_Carb_Monos_II"/>
    <property type="match status" value="1"/>
</dbReference>
<dbReference type="RefSeq" id="WP_209597029.1">
    <property type="nucleotide sequence ID" value="NZ_JAGJCF010000021.1"/>
</dbReference>
<sequence>MTAKAAAPRLELKGISKRFPGVVANDQVSFAVPAGTIHALLGENGAGKSTLVKIIYGVQSADEGAIVFDGNLVQIGSPKEARALGIGMVFQHFSLFEAMTVLENIALGMDDPPPRRQLEARVREVLDSYGLSLDPHRYVHTLSVGERQRIEIVRALLQEPRLLIMDEPTSVLTPQEVEELFKTLWRLANEGCSILYISHKLHEIEVLCESATILRGGKVVGSCDPRRESAKSMAEMMIGGSLKDLSDKSDCSYGEDRFTVSGLSAPGEPPFGTSLKDVSFSVRSGEIFGIAGVAGNGQNELLAVISGETQAGVTGSIRLEGRELSQLSVGARRKAGLASSPEERNGHAAVPAMSLAENAILSARSRMGLASGGVIKGGAAKDYATRVIEAFSVKATGPAAAAGSLSGGNLQKFVMGREIMQNPAVFVVSQPTWGVDAGAASFIRQAMIDLVAKGASVVVVSQDLDELLELCDRLAVINEGRLSEAMDVKGIDIEKVGLLMGGVHGSEIDGAGAGRAADPSHAPAKRPEPAL</sequence>
<comment type="caution">
    <text evidence="6">The sequence shown here is derived from an EMBL/GenBank/DDBJ whole genome shotgun (WGS) entry which is preliminary data.</text>
</comment>
<keyword evidence="7" id="KW-1185">Reference proteome</keyword>
<dbReference type="CDD" id="cd03216">
    <property type="entry name" value="ABC_Carb_Monos_I"/>
    <property type="match status" value="1"/>
</dbReference>
<gene>
    <name evidence="6" type="ORF">J6595_19915</name>
</gene>
<feature type="domain" description="ABC transporter" evidence="5">
    <location>
        <begin position="258"/>
        <end position="504"/>
    </location>
</feature>
<evidence type="ECO:0000256" key="1">
    <source>
        <dbReference type="ARBA" id="ARBA00005417"/>
    </source>
</evidence>
<dbReference type="InterPro" id="IPR027417">
    <property type="entry name" value="P-loop_NTPase"/>
</dbReference>
<dbReference type="GO" id="GO:0005524">
    <property type="term" value="F:ATP binding"/>
    <property type="evidence" value="ECO:0007669"/>
    <property type="project" value="UniProtKB-KW"/>
</dbReference>
<name>A0ABS4BMH3_9HYPH</name>
<dbReference type="Gene3D" id="3.40.50.300">
    <property type="entry name" value="P-loop containing nucleotide triphosphate hydrolases"/>
    <property type="match status" value="2"/>
</dbReference>
<evidence type="ECO:0000256" key="3">
    <source>
        <dbReference type="ARBA" id="ARBA00022840"/>
    </source>
</evidence>
<feature type="domain" description="ABC transporter" evidence="5">
    <location>
        <begin position="10"/>
        <end position="241"/>
    </location>
</feature>
<dbReference type="SUPFAM" id="SSF52540">
    <property type="entry name" value="P-loop containing nucleoside triphosphate hydrolases"/>
    <property type="match status" value="2"/>
</dbReference>
<feature type="region of interest" description="Disordered" evidence="4">
    <location>
        <begin position="510"/>
        <end position="531"/>
    </location>
</feature>
<dbReference type="InterPro" id="IPR003593">
    <property type="entry name" value="AAA+_ATPase"/>
</dbReference>
<dbReference type="SMART" id="SM00382">
    <property type="entry name" value="AAA"/>
    <property type="match status" value="1"/>
</dbReference>
<organism evidence="6 7">
    <name type="scientific">Jiella mangrovi</name>
    <dbReference type="NCBI Taxonomy" id="2821407"/>
    <lineage>
        <taxon>Bacteria</taxon>
        <taxon>Pseudomonadati</taxon>
        <taxon>Pseudomonadota</taxon>
        <taxon>Alphaproteobacteria</taxon>
        <taxon>Hyphomicrobiales</taxon>
        <taxon>Aurantimonadaceae</taxon>
        <taxon>Jiella</taxon>
    </lineage>
</organism>
<dbReference type="PANTHER" id="PTHR43790">
    <property type="entry name" value="CARBOHYDRATE TRANSPORT ATP-BINDING PROTEIN MG119-RELATED"/>
    <property type="match status" value="1"/>
</dbReference>
<proteinExistence type="inferred from homology"/>
<evidence type="ECO:0000256" key="4">
    <source>
        <dbReference type="SAM" id="MobiDB-lite"/>
    </source>
</evidence>
<evidence type="ECO:0000256" key="2">
    <source>
        <dbReference type="ARBA" id="ARBA00022741"/>
    </source>
</evidence>
<dbReference type="PANTHER" id="PTHR43790:SF4">
    <property type="entry name" value="GUANOSINE IMPORT ATP-BINDING PROTEIN NUPO"/>
    <property type="match status" value="1"/>
</dbReference>
<dbReference type="InterPro" id="IPR050107">
    <property type="entry name" value="ABC_carbohydrate_import_ATPase"/>
</dbReference>
<keyword evidence="2" id="KW-0547">Nucleotide-binding</keyword>
<comment type="similarity">
    <text evidence="1">Belongs to the ABC transporter superfamily.</text>
</comment>
<evidence type="ECO:0000259" key="5">
    <source>
        <dbReference type="PROSITE" id="PS50893"/>
    </source>
</evidence>
<dbReference type="EMBL" id="JAGJCF010000021">
    <property type="protein sequence ID" value="MBP0617851.1"/>
    <property type="molecule type" value="Genomic_DNA"/>
</dbReference>